<feature type="region of interest" description="Disordered" evidence="16">
    <location>
        <begin position="1"/>
        <end position="136"/>
    </location>
</feature>
<evidence type="ECO:0000256" key="8">
    <source>
        <dbReference type="ARBA" id="ARBA00023242"/>
    </source>
</evidence>
<dbReference type="GO" id="GO:0003723">
    <property type="term" value="F:RNA binding"/>
    <property type="evidence" value="ECO:0007669"/>
    <property type="project" value="InterPro"/>
</dbReference>
<protein>
    <recommendedName>
        <fullName evidence="11">tRNA pseudouridine synthase 1</fullName>
    </recommendedName>
    <alternativeName>
        <fullName evidence="12">tRNA pseudouridylate synthase 1</fullName>
    </alternativeName>
    <alternativeName>
        <fullName evidence="13">tRNA-uridine isomerase 1</fullName>
    </alternativeName>
</protein>
<dbReference type="Gene3D" id="3.30.70.660">
    <property type="entry name" value="Pseudouridine synthase I, catalytic domain, C-terminal subdomain"/>
    <property type="match status" value="1"/>
</dbReference>
<evidence type="ECO:0000256" key="16">
    <source>
        <dbReference type="SAM" id="MobiDB-lite"/>
    </source>
</evidence>
<accession>A0A8H7XTA5</accession>
<evidence type="ECO:0000256" key="7">
    <source>
        <dbReference type="ARBA" id="ARBA00023235"/>
    </source>
</evidence>
<keyword evidence="5" id="KW-0507">mRNA processing</keyword>
<proteinExistence type="inferred from homology"/>
<feature type="compositionally biased region" description="Basic residues" evidence="16">
    <location>
        <begin position="102"/>
        <end position="114"/>
    </location>
</feature>
<dbReference type="NCBIfam" id="TIGR00071">
    <property type="entry name" value="hisT_truA"/>
    <property type="match status" value="1"/>
</dbReference>
<evidence type="ECO:0000259" key="17">
    <source>
        <dbReference type="Pfam" id="PF01416"/>
    </source>
</evidence>
<evidence type="ECO:0000256" key="13">
    <source>
        <dbReference type="ARBA" id="ARBA00080858"/>
    </source>
</evidence>
<dbReference type="Gene3D" id="3.30.70.580">
    <property type="entry name" value="Pseudouridine synthase I, catalytic domain, N-terminal subdomain"/>
    <property type="match status" value="1"/>
</dbReference>
<evidence type="ECO:0000256" key="6">
    <source>
        <dbReference type="ARBA" id="ARBA00022694"/>
    </source>
</evidence>
<name>A0A8H7XTA5_PSICU</name>
<feature type="compositionally biased region" description="Basic and acidic residues" evidence="16">
    <location>
        <begin position="577"/>
        <end position="587"/>
    </location>
</feature>
<dbReference type="OrthoDB" id="10256309at2759"/>
<dbReference type="GO" id="GO:1990481">
    <property type="term" value="P:mRNA pseudouridine synthesis"/>
    <property type="evidence" value="ECO:0007669"/>
    <property type="project" value="TreeGrafter"/>
</dbReference>
<comment type="catalytic activity">
    <reaction evidence="9">
        <text>a uridine in tRNA = a pseudouridine in tRNA</text>
        <dbReference type="Rhea" id="RHEA:54572"/>
        <dbReference type="Rhea" id="RHEA-COMP:13339"/>
        <dbReference type="Rhea" id="RHEA-COMP:13934"/>
        <dbReference type="ChEBI" id="CHEBI:65314"/>
        <dbReference type="ChEBI" id="CHEBI:65315"/>
    </reaction>
</comment>
<keyword evidence="8" id="KW-0539">Nucleus</keyword>
<dbReference type="PANTHER" id="PTHR11142">
    <property type="entry name" value="PSEUDOURIDYLATE SYNTHASE"/>
    <property type="match status" value="1"/>
</dbReference>
<evidence type="ECO:0000256" key="2">
    <source>
        <dbReference type="ARBA" id="ARBA00001832"/>
    </source>
</evidence>
<dbReference type="GO" id="GO:0009982">
    <property type="term" value="F:pseudouridine synthase activity"/>
    <property type="evidence" value="ECO:0007669"/>
    <property type="project" value="InterPro"/>
</dbReference>
<dbReference type="EMBL" id="JAFIQS010000008">
    <property type="protein sequence ID" value="KAG5166452.1"/>
    <property type="molecule type" value="Genomic_DNA"/>
</dbReference>
<feature type="domain" description="Pseudouridine synthase I TruA alpha/beta" evidence="17">
    <location>
        <begin position="344"/>
        <end position="448"/>
    </location>
</feature>
<dbReference type="PANTHER" id="PTHR11142:SF4">
    <property type="entry name" value="PSEUDOURIDYLATE SYNTHASE 1 HOMOLOG"/>
    <property type="match status" value="1"/>
</dbReference>
<comment type="similarity">
    <text evidence="4">Belongs to the tRNA pseudouridine synthase TruA family.</text>
</comment>
<dbReference type="InterPro" id="IPR041708">
    <property type="entry name" value="PUS1/PUS2-like"/>
</dbReference>
<dbReference type="InterPro" id="IPR020095">
    <property type="entry name" value="PsdUridine_synth_TruA_C"/>
</dbReference>
<dbReference type="GO" id="GO:0005634">
    <property type="term" value="C:nucleus"/>
    <property type="evidence" value="ECO:0007669"/>
    <property type="project" value="UniProtKB-SubCell"/>
</dbReference>
<dbReference type="Pfam" id="PF01416">
    <property type="entry name" value="PseudoU_synth_1"/>
    <property type="match status" value="1"/>
</dbReference>
<dbReference type="AlphaFoldDB" id="A0A8H7XTA5"/>
<feature type="region of interest" description="Disordered" evidence="16">
    <location>
        <begin position="568"/>
        <end position="587"/>
    </location>
</feature>
<comment type="function">
    <text evidence="10">Formation of pseudouridine at positions 27 and 28 in the anticodon stem and loop of transfer RNAs; at positions 34 and 36 of intron-containing precursor tRNA(Ile) and at position 35 in the intron-containing tRNA(Tyr). Catalyzes pseudouridylation at position 44 in U2 snRNA. Also catalyzes pseudouridylation of mRNAs.</text>
</comment>
<evidence type="ECO:0000256" key="3">
    <source>
        <dbReference type="ARBA" id="ARBA00004123"/>
    </source>
</evidence>
<keyword evidence="7" id="KW-0413">Isomerase</keyword>
<dbReference type="FunFam" id="3.30.70.580:FF:000002">
    <property type="entry name" value="tRNA pseudouridine synthase"/>
    <property type="match status" value="1"/>
</dbReference>
<evidence type="ECO:0000256" key="15">
    <source>
        <dbReference type="PIRSR" id="PIRSR641708-2"/>
    </source>
</evidence>
<comment type="caution">
    <text evidence="18">The sequence shown here is derived from an EMBL/GenBank/DDBJ whole genome shotgun (WGS) entry which is preliminary data.</text>
</comment>
<comment type="catalytic activity">
    <reaction evidence="1">
        <text>a uridine in mRNA = a pseudouridine in mRNA</text>
        <dbReference type="Rhea" id="RHEA:56644"/>
        <dbReference type="Rhea" id="RHEA-COMP:14658"/>
        <dbReference type="Rhea" id="RHEA-COMP:14659"/>
        <dbReference type="ChEBI" id="CHEBI:65314"/>
        <dbReference type="ChEBI" id="CHEBI:65315"/>
    </reaction>
</comment>
<dbReference type="InterPro" id="IPR020094">
    <property type="entry name" value="TruA/RsuA/RluB/E/F_N"/>
</dbReference>
<feature type="binding site" evidence="15">
    <location>
        <position position="257"/>
    </location>
    <ligand>
        <name>substrate</name>
    </ligand>
</feature>
<dbReference type="SUPFAM" id="SSF55120">
    <property type="entry name" value="Pseudouridine synthase"/>
    <property type="match status" value="1"/>
</dbReference>
<reference evidence="18" key="1">
    <citation type="submission" date="2021-02" db="EMBL/GenBank/DDBJ databases">
        <title>Psilocybe cubensis genome.</title>
        <authorList>
            <person name="Mckernan K.J."/>
            <person name="Crawford S."/>
            <person name="Trippe A."/>
            <person name="Kane L.T."/>
            <person name="Mclaughlin S."/>
        </authorList>
    </citation>
    <scope>NUCLEOTIDE SEQUENCE [LARGE SCALE GENOMIC DNA]</scope>
    <source>
        <strain evidence="18">MGC-MH-2018</strain>
    </source>
</reference>
<dbReference type="InterPro" id="IPR020097">
    <property type="entry name" value="PsdUridine_synth_TruA_a/b_dom"/>
</dbReference>
<keyword evidence="6" id="KW-0819">tRNA processing</keyword>
<feature type="compositionally biased region" description="Basic and acidic residues" evidence="16">
    <location>
        <begin position="115"/>
        <end position="135"/>
    </location>
</feature>
<dbReference type="InterPro" id="IPR001406">
    <property type="entry name" value="PsdUridine_synth_TruA"/>
</dbReference>
<evidence type="ECO:0000256" key="1">
    <source>
        <dbReference type="ARBA" id="ARBA00001166"/>
    </source>
</evidence>
<evidence type="ECO:0000256" key="11">
    <source>
        <dbReference type="ARBA" id="ARBA00073968"/>
    </source>
</evidence>
<evidence type="ECO:0000256" key="14">
    <source>
        <dbReference type="PIRSR" id="PIRSR641708-1"/>
    </source>
</evidence>
<comment type="catalytic activity">
    <reaction evidence="2">
        <text>uridine in snRNA = pseudouridine in snRNA</text>
        <dbReference type="Rhea" id="RHEA:51124"/>
        <dbReference type="Rhea" id="RHEA-COMP:12891"/>
        <dbReference type="Rhea" id="RHEA-COMP:12892"/>
        <dbReference type="ChEBI" id="CHEBI:65314"/>
        <dbReference type="ChEBI" id="CHEBI:65315"/>
    </reaction>
</comment>
<dbReference type="FunFam" id="3.30.70.660:FF:000002">
    <property type="entry name" value="tRNA pseudouridine synthase"/>
    <property type="match status" value="1"/>
</dbReference>
<feature type="compositionally biased region" description="Basic and acidic residues" evidence="16">
    <location>
        <begin position="29"/>
        <end position="43"/>
    </location>
</feature>
<dbReference type="GO" id="GO:0031119">
    <property type="term" value="P:tRNA pseudouridine synthesis"/>
    <property type="evidence" value="ECO:0007669"/>
    <property type="project" value="InterPro"/>
</dbReference>
<evidence type="ECO:0000256" key="5">
    <source>
        <dbReference type="ARBA" id="ARBA00022664"/>
    </source>
</evidence>
<evidence type="ECO:0000313" key="18">
    <source>
        <dbReference type="EMBL" id="KAG5166452.1"/>
    </source>
</evidence>
<evidence type="ECO:0000256" key="9">
    <source>
        <dbReference type="ARBA" id="ARBA00036943"/>
    </source>
</evidence>
<evidence type="ECO:0000256" key="10">
    <source>
        <dbReference type="ARBA" id="ARBA00053072"/>
    </source>
</evidence>
<comment type="subcellular location">
    <subcellularLocation>
        <location evidence="3">Nucleus</location>
    </subcellularLocation>
</comment>
<dbReference type="InterPro" id="IPR020103">
    <property type="entry name" value="PsdUridine_synth_cat_dom_sf"/>
</dbReference>
<dbReference type="GO" id="GO:0031120">
    <property type="term" value="P:snRNA pseudouridine synthesis"/>
    <property type="evidence" value="ECO:0007669"/>
    <property type="project" value="UniProtKB-ARBA"/>
</dbReference>
<dbReference type="CDD" id="cd02568">
    <property type="entry name" value="PseudoU_synth_PUS1_PUS2"/>
    <property type="match status" value="1"/>
</dbReference>
<feature type="active site" description="Nucleophile" evidence="14">
    <location>
        <position position="202"/>
    </location>
</feature>
<evidence type="ECO:0000256" key="4">
    <source>
        <dbReference type="ARBA" id="ARBA00009375"/>
    </source>
</evidence>
<gene>
    <name evidence="18" type="ORF">JR316_008541</name>
</gene>
<sequence>MSDATSNPELKRSLDQVSTPADADSEGTSEAKRPRVDQVKDTQQDAPVASTSFSADAVDSNLPKPEGDNANQAGDVVIPTAPDAEAKPTPSQNEKGKGRLSERKKRGRGPGARRTRNDEDASKDGTKEEGEEGPKAIRYPKRQCALLMGFCGSGYSGMQIQPDHTRTIEGVLFNALVKIGAVSQDNADNPTKVNLARAARTDAGVHAAGNIVSLKMIITIPGVKDIVARINEELPPEIRVWGYVRTQNSFNARTRKYTYYFPSYLLIPPKPGSGMHRVFSGSAAPSTVPSDEASVEKFAPIPGISYEFWKDQLDGAMSTKEEDMARKRAWRVGPEQMETLRSIVTKYLGTHNFHNFTVGRDFGDRSCKRYMKKIEVADPVVYGETEWISVLFHGQSFMLHQRKMMGALVLACRMGAPPSIINELYDEREVFVPKMPSLGLLLEEPLFDSYNQRMSVINAKLEPKDPEYRPLIDFDLYRDQINAFKDKFIYTTMRGVEDRDGLFDAWIRSIDAYAGNDMLYLNQSGIVPESAVIHRGEKRANPFKEKRIFDTTSFPSTGIKEKLENVTEMEDAEEEVIDKKHLAETEG</sequence>
<evidence type="ECO:0000256" key="12">
    <source>
        <dbReference type="ARBA" id="ARBA00079072"/>
    </source>
</evidence>
<organism evidence="18">
    <name type="scientific">Psilocybe cubensis</name>
    <name type="common">Psychedelic mushroom</name>
    <name type="synonym">Stropharia cubensis</name>
    <dbReference type="NCBI Taxonomy" id="181762"/>
    <lineage>
        <taxon>Eukaryota</taxon>
        <taxon>Fungi</taxon>
        <taxon>Dikarya</taxon>
        <taxon>Basidiomycota</taxon>
        <taxon>Agaricomycotina</taxon>
        <taxon>Agaricomycetes</taxon>
        <taxon>Agaricomycetidae</taxon>
        <taxon>Agaricales</taxon>
        <taxon>Agaricineae</taxon>
        <taxon>Strophariaceae</taxon>
        <taxon>Psilocybe</taxon>
    </lineage>
</organism>
<dbReference type="GO" id="GO:0006397">
    <property type="term" value="P:mRNA processing"/>
    <property type="evidence" value="ECO:0007669"/>
    <property type="project" value="UniProtKB-KW"/>
</dbReference>